<organism evidence="2">
    <name type="scientific">marine metagenome</name>
    <dbReference type="NCBI Taxonomy" id="408172"/>
    <lineage>
        <taxon>unclassified sequences</taxon>
        <taxon>metagenomes</taxon>
        <taxon>ecological metagenomes</taxon>
    </lineage>
</organism>
<protein>
    <recommendedName>
        <fullName evidence="1">3-keto-alpha-glucoside-1,2-lyase/3-keto-2-hydroxy-glucal hydratase domain-containing protein</fullName>
    </recommendedName>
</protein>
<feature type="non-terminal residue" evidence="2">
    <location>
        <position position="159"/>
    </location>
</feature>
<dbReference type="EMBL" id="UINC01102985">
    <property type="protein sequence ID" value="SVC65023.1"/>
    <property type="molecule type" value="Genomic_DNA"/>
</dbReference>
<evidence type="ECO:0000313" key="2">
    <source>
        <dbReference type="EMBL" id="SVC65023.1"/>
    </source>
</evidence>
<dbReference type="Gene3D" id="2.60.120.560">
    <property type="entry name" value="Exo-inulinase, domain 1"/>
    <property type="match status" value="1"/>
</dbReference>
<sequence>MLAHHGQSPYKCRMTSMRYFLLALTLSTAGVFGGAINTLTPAEKKAGWQLLFDGKDIQKHWRNIKQKEITGKGWVVRESVLIKQHGVPAGNLITRRTWTDYEFAWEWKLGPKGNNGIKYMVLKKRGAIGHEYQMIDDRHWKQKPMSQTGTFYVVLPREV</sequence>
<evidence type="ECO:0000259" key="1">
    <source>
        <dbReference type="Pfam" id="PF06439"/>
    </source>
</evidence>
<dbReference type="GO" id="GO:0016787">
    <property type="term" value="F:hydrolase activity"/>
    <property type="evidence" value="ECO:0007669"/>
    <property type="project" value="InterPro"/>
</dbReference>
<dbReference type="AlphaFoldDB" id="A0A382NV14"/>
<proteinExistence type="predicted"/>
<gene>
    <name evidence="2" type="ORF">METZ01_LOCUS317877</name>
</gene>
<name>A0A382NV14_9ZZZZ</name>
<reference evidence="2" key="1">
    <citation type="submission" date="2018-05" db="EMBL/GenBank/DDBJ databases">
        <authorList>
            <person name="Lanie J.A."/>
            <person name="Ng W.-L."/>
            <person name="Kazmierczak K.M."/>
            <person name="Andrzejewski T.M."/>
            <person name="Davidsen T.M."/>
            <person name="Wayne K.J."/>
            <person name="Tettelin H."/>
            <person name="Glass J.I."/>
            <person name="Rusch D."/>
            <person name="Podicherti R."/>
            <person name="Tsui H.-C.T."/>
            <person name="Winkler M.E."/>
        </authorList>
    </citation>
    <scope>NUCLEOTIDE SEQUENCE</scope>
</reference>
<feature type="domain" description="3-keto-alpha-glucoside-1,2-lyase/3-keto-2-hydroxy-glucal hydratase" evidence="1">
    <location>
        <begin position="47"/>
        <end position="152"/>
    </location>
</feature>
<dbReference type="InterPro" id="IPR010496">
    <property type="entry name" value="AL/BT2_dom"/>
</dbReference>
<accession>A0A382NV14</accession>
<dbReference type="Pfam" id="PF06439">
    <property type="entry name" value="3keto-disac_hyd"/>
    <property type="match status" value="1"/>
</dbReference>